<keyword evidence="12" id="KW-1185">Reference proteome</keyword>
<dbReference type="PANTHER" id="PTHR10003">
    <property type="entry name" value="SUPEROXIDE DISMUTASE CU-ZN -RELATED"/>
    <property type="match status" value="1"/>
</dbReference>
<feature type="compositionally biased region" description="Acidic residues" evidence="8">
    <location>
        <begin position="179"/>
        <end position="202"/>
    </location>
</feature>
<feature type="chain" id="PRO_5020534918" description="superoxide dismutase" evidence="10">
    <location>
        <begin position="19"/>
        <end position="276"/>
    </location>
</feature>
<dbReference type="FunFam" id="2.60.40.200:FF:000007">
    <property type="entry name" value="Cell surface Cu-only superoxide dismutase 5"/>
    <property type="match status" value="1"/>
</dbReference>
<dbReference type="GO" id="GO:0005576">
    <property type="term" value="C:extracellular region"/>
    <property type="evidence" value="ECO:0007669"/>
    <property type="project" value="UniProtKB-SubCell"/>
</dbReference>
<dbReference type="InterPro" id="IPR024134">
    <property type="entry name" value="SOD_Cu/Zn_/chaperone"/>
</dbReference>
<name>A0A4V6RHA6_9PEZI</name>
<dbReference type="AlphaFoldDB" id="A0A4V6RHA6"/>
<dbReference type="EMBL" id="ML220168">
    <property type="protein sequence ID" value="TGZ76734.1"/>
    <property type="molecule type" value="Genomic_DNA"/>
</dbReference>
<reference evidence="11 12" key="1">
    <citation type="submission" date="2019-04" db="EMBL/GenBank/DDBJ databases">
        <title>Comparative genomics and transcriptomics to analyze fruiting body development in filamentous ascomycetes.</title>
        <authorList>
            <consortium name="DOE Joint Genome Institute"/>
            <person name="Lutkenhaus R."/>
            <person name="Traeger S."/>
            <person name="Breuer J."/>
            <person name="Kuo A."/>
            <person name="Lipzen A."/>
            <person name="Pangilinan J."/>
            <person name="Dilworth D."/>
            <person name="Sandor L."/>
            <person name="Poggeler S."/>
            <person name="Barry K."/>
            <person name="Grigoriev I.V."/>
            <person name="Nowrousian M."/>
        </authorList>
    </citation>
    <scope>NUCLEOTIDE SEQUENCE [LARGE SCALE GENOMIC DNA]</scope>
    <source>
        <strain evidence="11 12">CBS 389.68</strain>
    </source>
</reference>
<sequence>MQYKSVIAAALLIGASNAVTGKLGDAAPILDNPAGVSYVAHFTSGAVTGYIRAEAGANGKGVDFDVKIKSTDGKWETPLSYHLHDAPVTNGNCTTTLAHLDPYQRGQADPCDATKPETCEVGDLSGKHGKIETVPFAKQYNDLYASTKSGIGAFFGNRSVVIHANDEKKSRIACANFELVEEDDEDDEECDAGSDDDDEEEPSVSVPRPTGTGTVPSGTGAPKPSVSHGTNSTGGGNVPPQPTTSQPPGFEGAASALGMSSALALIGGAVALLAAF</sequence>
<dbReference type="Proteomes" id="UP000298138">
    <property type="component" value="Unassembled WGS sequence"/>
</dbReference>
<evidence type="ECO:0000256" key="8">
    <source>
        <dbReference type="SAM" id="MobiDB-lite"/>
    </source>
</evidence>
<keyword evidence="9" id="KW-1133">Transmembrane helix</keyword>
<evidence type="ECO:0000256" key="7">
    <source>
        <dbReference type="ARBA" id="ARBA00049204"/>
    </source>
</evidence>
<evidence type="ECO:0000256" key="2">
    <source>
        <dbReference type="ARBA" id="ARBA00004613"/>
    </source>
</evidence>
<evidence type="ECO:0000256" key="10">
    <source>
        <dbReference type="SAM" id="SignalP"/>
    </source>
</evidence>
<dbReference type="GO" id="GO:0005507">
    <property type="term" value="F:copper ion binding"/>
    <property type="evidence" value="ECO:0007669"/>
    <property type="project" value="InterPro"/>
</dbReference>
<dbReference type="OrthoDB" id="159229at2759"/>
<evidence type="ECO:0000256" key="4">
    <source>
        <dbReference type="ARBA" id="ARBA00012682"/>
    </source>
</evidence>
<evidence type="ECO:0000313" key="12">
    <source>
        <dbReference type="Proteomes" id="UP000298138"/>
    </source>
</evidence>
<evidence type="ECO:0000256" key="5">
    <source>
        <dbReference type="ARBA" id="ARBA00022525"/>
    </source>
</evidence>
<feature type="signal peptide" evidence="10">
    <location>
        <begin position="1"/>
        <end position="18"/>
    </location>
</feature>
<keyword evidence="6" id="KW-0049">Antioxidant</keyword>
<dbReference type="EC" id="1.15.1.1" evidence="4"/>
<dbReference type="GO" id="GO:0004784">
    <property type="term" value="F:superoxide dismutase activity"/>
    <property type="evidence" value="ECO:0007669"/>
    <property type="project" value="UniProtKB-EC"/>
</dbReference>
<accession>A0A4V6RHA6</accession>
<keyword evidence="9" id="KW-0472">Membrane</keyword>
<comment type="subcellular location">
    <subcellularLocation>
        <location evidence="1">Cell envelope</location>
    </subcellularLocation>
    <subcellularLocation>
        <location evidence="2">Secreted</location>
    </subcellularLocation>
</comment>
<evidence type="ECO:0000256" key="9">
    <source>
        <dbReference type="SAM" id="Phobius"/>
    </source>
</evidence>
<comment type="similarity">
    <text evidence="3">Belongs to the Cu-Zn superoxide dismutase family.</text>
</comment>
<protein>
    <recommendedName>
        <fullName evidence="4">superoxide dismutase</fullName>
        <ecNumber evidence="4">1.15.1.1</ecNumber>
    </recommendedName>
</protein>
<gene>
    <name evidence="11" type="ORF">EX30DRAFT_312119</name>
</gene>
<feature type="compositionally biased region" description="Low complexity" evidence="8">
    <location>
        <begin position="204"/>
        <end position="222"/>
    </location>
</feature>
<dbReference type="InParanoid" id="A0A4V6RHA6"/>
<feature type="transmembrane region" description="Helical" evidence="9">
    <location>
        <begin position="253"/>
        <end position="275"/>
    </location>
</feature>
<dbReference type="Gene3D" id="2.60.40.200">
    <property type="entry name" value="Superoxide dismutase, copper/zinc binding domain"/>
    <property type="match status" value="1"/>
</dbReference>
<evidence type="ECO:0000313" key="11">
    <source>
        <dbReference type="EMBL" id="TGZ76734.1"/>
    </source>
</evidence>
<evidence type="ECO:0000256" key="3">
    <source>
        <dbReference type="ARBA" id="ARBA00010457"/>
    </source>
</evidence>
<keyword evidence="10" id="KW-0732">Signal</keyword>
<organism evidence="11 12">
    <name type="scientific">Ascodesmis nigricans</name>
    <dbReference type="NCBI Taxonomy" id="341454"/>
    <lineage>
        <taxon>Eukaryota</taxon>
        <taxon>Fungi</taxon>
        <taxon>Dikarya</taxon>
        <taxon>Ascomycota</taxon>
        <taxon>Pezizomycotina</taxon>
        <taxon>Pezizomycetes</taxon>
        <taxon>Pezizales</taxon>
        <taxon>Ascodesmidaceae</taxon>
        <taxon>Ascodesmis</taxon>
    </lineage>
</organism>
<dbReference type="InterPro" id="IPR036423">
    <property type="entry name" value="SOD-like_Cu/Zn_dom_sf"/>
</dbReference>
<evidence type="ECO:0000256" key="6">
    <source>
        <dbReference type="ARBA" id="ARBA00022862"/>
    </source>
</evidence>
<feature type="region of interest" description="Disordered" evidence="8">
    <location>
        <begin position="178"/>
        <end position="254"/>
    </location>
</feature>
<keyword evidence="9" id="KW-0812">Transmembrane</keyword>
<proteinExistence type="inferred from homology"/>
<comment type="catalytic activity">
    <reaction evidence="7">
        <text>2 superoxide + 2 H(+) = H2O2 + O2</text>
        <dbReference type="Rhea" id="RHEA:20696"/>
        <dbReference type="ChEBI" id="CHEBI:15378"/>
        <dbReference type="ChEBI" id="CHEBI:15379"/>
        <dbReference type="ChEBI" id="CHEBI:16240"/>
        <dbReference type="ChEBI" id="CHEBI:18421"/>
        <dbReference type="EC" id="1.15.1.1"/>
    </reaction>
</comment>
<keyword evidence="5" id="KW-0964">Secreted</keyword>
<dbReference type="STRING" id="341454.A0A4V6RHA6"/>
<dbReference type="SUPFAM" id="SSF49329">
    <property type="entry name" value="Cu,Zn superoxide dismutase-like"/>
    <property type="match status" value="1"/>
</dbReference>
<evidence type="ECO:0000256" key="1">
    <source>
        <dbReference type="ARBA" id="ARBA00004196"/>
    </source>
</evidence>